<name>A0A2H0C0R4_9BACT</name>
<organism evidence="1 2">
    <name type="scientific">Candidatus Roizmanbacteria bacterium CG22_combo_CG10-13_8_21_14_all_34_12</name>
    <dbReference type="NCBI Taxonomy" id="1974860"/>
    <lineage>
        <taxon>Bacteria</taxon>
        <taxon>Candidatus Roizmaniibacteriota</taxon>
    </lineage>
</organism>
<dbReference type="Proteomes" id="UP000229699">
    <property type="component" value="Unassembled WGS sequence"/>
</dbReference>
<gene>
    <name evidence="1" type="ORF">COW97_02465</name>
</gene>
<proteinExistence type="predicted"/>
<comment type="caution">
    <text evidence="1">The sequence shown here is derived from an EMBL/GenBank/DDBJ whole genome shotgun (WGS) entry which is preliminary data.</text>
</comment>
<reference evidence="1 2" key="1">
    <citation type="submission" date="2017-09" db="EMBL/GenBank/DDBJ databases">
        <title>Depth-based differentiation of microbial function through sediment-hosted aquifers and enrichment of novel symbionts in the deep terrestrial subsurface.</title>
        <authorList>
            <person name="Probst A.J."/>
            <person name="Ladd B."/>
            <person name="Jarett J.K."/>
            <person name="Geller-Mcgrath D.E."/>
            <person name="Sieber C.M."/>
            <person name="Emerson J.B."/>
            <person name="Anantharaman K."/>
            <person name="Thomas B.C."/>
            <person name="Malmstrom R."/>
            <person name="Stieglmeier M."/>
            <person name="Klingl A."/>
            <person name="Woyke T."/>
            <person name="Ryan C.M."/>
            <person name="Banfield J.F."/>
        </authorList>
    </citation>
    <scope>NUCLEOTIDE SEQUENCE [LARGE SCALE GENOMIC DNA]</scope>
    <source>
        <strain evidence="1">CG22_combo_CG10-13_8_21_14_all_34_12</strain>
    </source>
</reference>
<dbReference type="EMBL" id="PCTC01000052">
    <property type="protein sequence ID" value="PIP63441.1"/>
    <property type="molecule type" value="Genomic_DNA"/>
</dbReference>
<evidence type="ECO:0000313" key="2">
    <source>
        <dbReference type="Proteomes" id="UP000229699"/>
    </source>
</evidence>
<dbReference type="AlphaFoldDB" id="A0A2H0C0R4"/>
<sequence length="105" mass="11862">MEKPRPRLLIGTTCADVNQAVHELLAEGKVRCKPGSERKLEKLIGKISPHEARKRYREMALELNGQYGGKTEPETINEALDNIVELRKANVEMSRLTRLIKGIPD</sequence>
<accession>A0A2H0C0R4</accession>
<protein>
    <submittedName>
        <fullName evidence="1">Uncharacterized protein</fullName>
    </submittedName>
</protein>
<evidence type="ECO:0000313" key="1">
    <source>
        <dbReference type="EMBL" id="PIP63441.1"/>
    </source>
</evidence>